<keyword evidence="4 10" id="KW-0808">Transferase</keyword>
<protein>
    <recommendedName>
        <fullName evidence="10">Anthranilate phosphoribosyltransferase</fullName>
        <ecNumber evidence="10">2.4.2.18</ecNumber>
    </recommendedName>
</protein>
<dbReference type="STRING" id="744872.Spica_0175"/>
<evidence type="ECO:0000313" key="15">
    <source>
        <dbReference type="Proteomes" id="UP000000503"/>
    </source>
</evidence>
<feature type="binding site" evidence="10">
    <location>
        <position position="308"/>
    </location>
    <ligand>
        <name>anthranilate</name>
        <dbReference type="ChEBI" id="CHEBI:16567"/>
        <label>1</label>
    </ligand>
</feature>
<reference evidence="15" key="1">
    <citation type="journal article" date="2013" name="Stand. Genomic Sci.">
        <title>Genome sequence of the thermophilic fresh-water bacterium Spirochaeta caldaria type strain (H1(T)), reclassification of Spirochaeta caldaria, Spirochaeta stenostrepta, and Spirochaeta zuelzerae in the genus Treponema as Treponema caldaria comb. nov., Treponema stenostrepta comb. nov., and Treponema zuelzerae comb. nov., and emendation of the genus Treponema.</title>
        <authorList>
            <person name="Abt B."/>
            <person name="Goker M."/>
            <person name="Scheuner C."/>
            <person name="Han C."/>
            <person name="Lu M."/>
            <person name="Misra M."/>
            <person name="Lapidus A."/>
            <person name="Nolan M."/>
            <person name="Lucas S."/>
            <person name="Hammon N."/>
            <person name="Deshpande S."/>
            <person name="Cheng J.F."/>
            <person name="Tapia R."/>
            <person name="Goodwin L.A."/>
            <person name="Pitluck S."/>
            <person name="Liolios K."/>
            <person name="Pagani I."/>
            <person name="Ivanova N."/>
            <person name="Mavromatis K."/>
            <person name="Mikhailova N."/>
            <person name="Huntemann M."/>
            <person name="Pati A."/>
            <person name="Chen A."/>
            <person name="Palaniappan K."/>
            <person name="Land M."/>
            <person name="Hauser L."/>
            <person name="Jeffries C.D."/>
            <person name="Rohde M."/>
            <person name="Spring S."/>
            <person name="Gronow S."/>
            <person name="Detter J.C."/>
            <person name="Bristow J."/>
            <person name="Eisen J.A."/>
            <person name="Markowitz V."/>
            <person name="Hugenholtz P."/>
            <person name="Kyrpides N.C."/>
            <person name="Woyke T."/>
            <person name="Klenk H.P."/>
        </authorList>
    </citation>
    <scope>NUCLEOTIDE SEQUENCE</scope>
    <source>
        <strain evidence="15">ATCC 51460 / DSM 7334 / H1</strain>
    </source>
</reference>
<dbReference type="PANTHER" id="PTHR43285:SF2">
    <property type="entry name" value="ANTHRANILATE PHOSPHORIBOSYLTRANSFERASE"/>
    <property type="match status" value="1"/>
</dbReference>
<evidence type="ECO:0000256" key="2">
    <source>
        <dbReference type="ARBA" id="ARBA00022605"/>
    </source>
</evidence>
<dbReference type="NCBIfam" id="TIGR00566">
    <property type="entry name" value="trpG_papA"/>
    <property type="match status" value="1"/>
</dbReference>
<evidence type="ECO:0000259" key="13">
    <source>
        <dbReference type="Pfam" id="PF02885"/>
    </source>
</evidence>
<dbReference type="InterPro" id="IPR000312">
    <property type="entry name" value="Glycosyl_Trfase_fam3"/>
</dbReference>
<dbReference type="FunFam" id="3.40.1030.10:FF:000002">
    <property type="entry name" value="Anthranilate phosphoribosyltransferase"/>
    <property type="match status" value="1"/>
</dbReference>
<dbReference type="eggNOG" id="COG0512">
    <property type="taxonomic scope" value="Bacteria"/>
</dbReference>
<keyword evidence="10" id="KW-0479">Metal-binding</keyword>
<feature type="binding site" evidence="10">
    <location>
        <position position="317"/>
    </location>
    <ligand>
        <name>5-phospho-alpha-D-ribose 1-diphosphate</name>
        <dbReference type="ChEBI" id="CHEBI:58017"/>
    </ligand>
</feature>
<keyword evidence="3 10" id="KW-0328">Glycosyltransferase</keyword>
<feature type="binding site" evidence="10">
    <location>
        <position position="423"/>
    </location>
    <ligand>
        <name>Mg(2+)</name>
        <dbReference type="ChEBI" id="CHEBI:18420"/>
        <label>2</label>
    </ligand>
</feature>
<dbReference type="InterPro" id="IPR017459">
    <property type="entry name" value="Glycosyl_Trfase_fam3_N_dom"/>
</dbReference>
<dbReference type="PANTHER" id="PTHR43285">
    <property type="entry name" value="ANTHRANILATE PHOSPHORIBOSYLTRANSFERASE"/>
    <property type="match status" value="1"/>
</dbReference>
<dbReference type="InterPro" id="IPR029062">
    <property type="entry name" value="Class_I_gatase-like"/>
</dbReference>
<dbReference type="GO" id="GO:0000287">
    <property type="term" value="F:magnesium ion binding"/>
    <property type="evidence" value="ECO:0007669"/>
    <property type="project" value="UniProtKB-UniRule"/>
</dbReference>
<feature type="binding site" evidence="10">
    <location>
        <begin position="305"/>
        <end position="313"/>
    </location>
    <ligand>
        <name>5-phospho-alpha-D-ribose 1-diphosphate</name>
        <dbReference type="ChEBI" id="CHEBI:58017"/>
    </ligand>
</feature>
<keyword evidence="2 10" id="KW-0028">Amino-acid biosynthesis</keyword>
<dbReference type="UniPathway" id="UPA00035">
    <property type="reaction ID" value="UER00041"/>
</dbReference>
<feature type="binding site" evidence="10">
    <location>
        <position position="423"/>
    </location>
    <ligand>
        <name>Mg(2+)</name>
        <dbReference type="ChEBI" id="CHEBI:18420"/>
        <label>1</label>
    </ligand>
</feature>
<organism evidence="14 15">
    <name type="scientific">Gracilinema caldarium (strain ATCC 51460 / DSM 7334 / H1)</name>
    <name type="common">Treponema caldarium</name>
    <dbReference type="NCBI Taxonomy" id="744872"/>
    <lineage>
        <taxon>Bacteria</taxon>
        <taxon>Pseudomonadati</taxon>
        <taxon>Spirochaetota</taxon>
        <taxon>Spirochaetia</taxon>
        <taxon>Spirochaetales</taxon>
        <taxon>Breznakiellaceae</taxon>
        <taxon>Gracilinema</taxon>
    </lineage>
</organism>
<evidence type="ECO:0000259" key="11">
    <source>
        <dbReference type="Pfam" id="PF00117"/>
    </source>
</evidence>
<dbReference type="InterPro" id="IPR036320">
    <property type="entry name" value="Glycosyl_Trfase_fam3_N_dom_sf"/>
</dbReference>
<keyword evidence="15" id="KW-1185">Reference proteome</keyword>
<dbReference type="SUPFAM" id="SSF47648">
    <property type="entry name" value="Nucleoside phosphorylase/phosphoribosyltransferase N-terminal domain"/>
    <property type="match status" value="1"/>
</dbReference>
<comment type="subunit">
    <text evidence="10">Homodimer.</text>
</comment>
<evidence type="ECO:0000259" key="12">
    <source>
        <dbReference type="Pfam" id="PF00591"/>
    </source>
</evidence>
<comment type="catalytic activity">
    <reaction evidence="8 10">
        <text>N-(5-phospho-beta-D-ribosyl)anthranilate + diphosphate = 5-phospho-alpha-D-ribose 1-diphosphate + anthranilate</text>
        <dbReference type="Rhea" id="RHEA:11768"/>
        <dbReference type="ChEBI" id="CHEBI:16567"/>
        <dbReference type="ChEBI" id="CHEBI:18277"/>
        <dbReference type="ChEBI" id="CHEBI:33019"/>
        <dbReference type="ChEBI" id="CHEBI:58017"/>
        <dbReference type="EC" id="2.4.2.18"/>
    </reaction>
</comment>
<feature type="domain" description="Glycosyl transferase family 3 N-terminal" evidence="13">
    <location>
        <begin position="200"/>
        <end position="256"/>
    </location>
</feature>
<dbReference type="Gene3D" id="3.40.50.880">
    <property type="match status" value="1"/>
</dbReference>
<evidence type="ECO:0000256" key="5">
    <source>
        <dbReference type="ARBA" id="ARBA00022822"/>
    </source>
</evidence>
<dbReference type="InterPro" id="IPR035902">
    <property type="entry name" value="Nuc_phospho_transferase"/>
</dbReference>
<dbReference type="Pfam" id="PF00117">
    <property type="entry name" value="GATase"/>
    <property type="match status" value="1"/>
</dbReference>
<dbReference type="NCBIfam" id="TIGR01245">
    <property type="entry name" value="trpD"/>
    <property type="match status" value="1"/>
</dbReference>
<dbReference type="SUPFAM" id="SSF52317">
    <property type="entry name" value="Class I glutamine amidotransferase-like"/>
    <property type="match status" value="1"/>
</dbReference>
<proteinExistence type="inferred from homology"/>
<dbReference type="InterPro" id="IPR017926">
    <property type="entry name" value="GATASE"/>
</dbReference>
<dbReference type="AlphaFoldDB" id="F8EWV7"/>
<feature type="binding site" evidence="10">
    <location>
        <position position="285"/>
    </location>
    <ligand>
        <name>5-phospho-alpha-D-ribose 1-diphosphate</name>
        <dbReference type="ChEBI" id="CHEBI:58017"/>
    </ligand>
</feature>
<dbReference type="Pfam" id="PF00591">
    <property type="entry name" value="Glycos_transf_3"/>
    <property type="match status" value="1"/>
</dbReference>
<dbReference type="eggNOG" id="COG0547">
    <property type="taxonomic scope" value="Bacteria"/>
</dbReference>
<comment type="pathway">
    <text evidence="1 10">Amino-acid biosynthesis; L-tryptophan biosynthesis; L-tryptophan from chorismate: step 2/5.</text>
</comment>
<keyword evidence="5 10" id="KW-0822">Tryptophan biosynthesis</keyword>
<evidence type="ECO:0000313" key="14">
    <source>
        <dbReference type="EMBL" id="AEJ18343.1"/>
    </source>
</evidence>
<dbReference type="PRINTS" id="PR00099">
    <property type="entry name" value="CPSGATASE"/>
</dbReference>
<feature type="binding site" evidence="10">
    <location>
        <position position="422"/>
    </location>
    <ligand>
        <name>Mg(2+)</name>
        <dbReference type="ChEBI" id="CHEBI:18420"/>
        <label>2</label>
    </ligand>
</feature>
<evidence type="ECO:0000256" key="6">
    <source>
        <dbReference type="ARBA" id="ARBA00022962"/>
    </source>
</evidence>
<evidence type="ECO:0000256" key="10">
    <source>
        <dbReference type="HAMAP-Rule" id="MF_00211"/>
    </source>
</evidence>
<name>F8EWV7_GRAC1</name>
<keyword evidence="14" id="KW-0456">Lyase</keyword>
<evidence type="ECO:0000256" key="3">
    <source>
        <dbReference type="ARBA" id="ARBA00022676"/>
    </source>
</evidence>
<comment type="cofactor">
    <cofactor evidence="10">
        <name>Mg(2+)</name>
        <dbReference type="ChEBI" id="CHEBI:18420"/>
    </cofactor>
    <text evidence="10">Binds 2 magnesium ions per monomer.</text>
</comment>
<dbReference type="GO" id="GO:0004048">
    <property type="term" value="F:anthranilate phosphoribosyltransferase activity"/>
    <property type="evidence" value="ECO:0007669"/>
    <property type="project" value="UniProtKB-UniRule"/>
</dbReference>
<dbReference type="InterPro" id="IPR005940">
    <property type="entry name" value="Anthranilate_Pribosyl_Tfrase"/>
</dbReference>
<dbReference type="GO" id="GO:0005829">
    <property type="term" value="C:cytosol"/>
    <property type="evidence" value="ECO:0007669"/>
    <property type="project" value="TreeGrafter"/>
</dbReference>
<dbReference type="RefSeq" id="WP_013967656.1">
    <property type="nucleotide sequence ID" value="NC_015732.1"/>
</dbReference>
<feature type="binding site" evidence="10">
    <location>
        <position position="363"/>
    </location>
    <ligand>
        <name>anthranilate</name>
        <dbReference type="ChEBI" id="CHEBI:16567"/>
        <label>2</label>
    </ligand>
</feature>
<comment type="similarity">
    <text evidence="9">In the C-terminal section; belongs to the anthranilate phosphoribosyltransferase family.</text>
</comment>
<dbReference type="GO" id="GO:0000162">
    <property type="term" value="P:L-tryptophan biosynthetic process"/>
    <property type="evidence" value="ECO:0007669"/>
    <property type="project" value="UniProtKB-UniRule"/>
</dbReference>
<accession>F8EWV7</accession>
<dbReference type="EC" id="2.4.2.18" evidence="10"/>
<dbReference type="SUPFAM" id="SSF52418">
    <property type="entry name" value="Nucleoside phosphorylase/phosphoribosyltransferase catalytic domain"/>
    <property type="match status" value="1"/>
</dbReference>
<evidence type="ECO:0000256" key="7">
    <source>
        <dbReference type="ARBA" id="ARBA00023141"/>
    </source>
</evidence>
<dbReference type="Gene3D" id="3.40.1030.10">
    <property type="entry name" value="Nucleoside phosphorylase/phosphoribosyltransferase catalytic domain"/>
    <property type="match status" value="1"/>
</dbReference>
<dbReference type="NCBIfam" id="NF011201">
    <property type="entry name" value="PRK14607.1"/>
    <property type="match status" value="1"/>
</dbReference>
<comment type="function">
    <text evidence="10">Catalyzes the transfer of the phosphoribosyl group of 5-phosphorylribose-1-pyrophosphate (PRPP) to anthranilate to yield N-(5'-phosphoribosyl)-anthranilate (PRA).</text>
</comment>
<dbReference type="HAMAP" id="MF_00211">
    <property type="entry name" value="TrpD"/>
    <property type="match status" value="1"/>
</dbReference>
<feature type="binding site" evidence="10">
    <location>
        <position position="289"/>
    </location>
    <ligand>
        <name>Mg(2+)</name>
        <dbReference type="ChEBI" id="CHEBI:18420"/>
        <label>1</label>
    </ligand>
</feature>
<evidence type="ECO:0000256" key="8">
    <source>
        <dbReference type="ARBA" id="ARBA00052328"/>
    </source>
</evidence>
<feature type="binding site" evidence="10">
    <location>
        <position position="277"/>
    </location>
    <ligand>
        <name>anthranilate</name>
        <dbReference type="ChEBI" id="CHEBI:16567"/>
        <label>1</label>
    </ligand>
</feature>
<dbReference type="HOGENOM" id="CLU_014340_3_0_12"/>
<comment type="caution">
    <text evidence="10">Lacks conserved residue(s) required for the propagation of feature annotation.</text>
</comment>
<dbReference type="PRINTS" id="PR00097">
    <property type="entry name" value="ANTSNTHASEII"/>
</dbReference>
<feature type="binding site" evidence="10">
    <location>
        <begin position="287"/>
        <end position="290"/>
    </location>
    <ligand>
        <name>5-phospho-alpha-D-ribose 1-diphosphate</name>
        <dbReference type="ChEBI" id="CHEBI:58017"/>
    </ligand>
</feature>
<sequence>MIVIIDNYDSFTYNLYQYFARLSSEAIRVIRNDEISLAELEALEPSHLVISPGPGRPEDAGISVDAIRHFAGRRPILGVCLGHQAIGYAFGSPIVGAKHIRHGEVEDINLDGKGLFRTIGPKGTFTRYHSLVVAEDGLSPELEISARSNDGDIMGLRHRTLPIEGIQFHPESVASIDGEALIRAFLNYRREPFAFKRSFEKTLRREHLSQSEAEAFMEELTEGSLDTPRIAAMLTALSAKGPSAEEIAGCAAVLRRKKTPFLVPGGAQFPDLTDTCGTGGDGLGTFNISSMAALVAASCGLPIAKHGNRAVSSRSGSADFYEALGIPVTMSPAEARTMLSETNFVFLFAPVYHGAMRFAAPARKALGIKTLMNLVGPLSNPADAAYQVIGVYDEALLETVARAARILGVQRVLTVHSRDGMDEISPSAPTDIVEMDASGAIHRFVFDPAALGLGTYDFAELAGADARHNAALALDLIAGAGRPALEAAVAFNSGAALYVAGRAGSIAEGAKLAADALASGAVAEKLEALRCFAQQRKACA</sequence>
<dbReference type="GO" id="GO:0016829">
    <property type="term" value="F:lyase activity"/>
    <property type="evidence" value="ECO:0007669"/>
    <property type="project" value="UniProtKB-KW"/>
</dbReference>
<dbReference type="KEGG" id="scd:Spica_0175"/>
<evidence type="ECO:0000256" key="4">
    <source>
        <dbReference type="ARBA" id="ARBA00022679"/>
    </source>
</evidence>
<feature type="domain" description="Glycosyl transferase family 3" evidence="12">
    <location>
        <begin position="271"/>
        <end position="521"/>
    </location>
</feature>
<dbReference type="OrthoDB" id="9806430at2"/>
<gene>
    <name evidence="10" type="primary">trpD</name>
    <name evidence="14" type="ordered locus">Spica_0175</name>
</gene>
<dbReference type="InterPro" id="IPR006221">
    <property type="entry name" value="TrpG/PapA_dom"/>
</dbReference>
<comment type="similarity">
    <text evidence="10">Belongs to the anthranilate phosphoribosyltransferase family.</text>
</comment>
<feature type="binding site" evidence="10">
    <location>
        <begin position="280"/>
        <end position="281"/>
    </location>
    <ligand>
        <name>5-phospho-alpha-D-ribose 1-diphosphate</name>
        <dbReference type="ChEBI" id="CHEBI:58017"/>
    </ligand>
</feature>
<keyword evidence="7 10" id="KW-0057">Aromatic amino acid biosynthesis</keyword>
<keyword evidence="6" id="KW-0315">Glutamine amidotransferase</keyword>
<dbReference type="Proteomes" id="UP000000503">
    <property type="component" value="Chromosome"/>
</dbReference>
<dbReference type="PRINTS" id="PR00096">
    <property type="entry name" value="GATASE"/>
</dbReference>
<dbReference type="Gene3D" id="1.20.970.10">
    <property type="entry name" value="Transferase, Pyrimidine Nucleoside Phosphorylase, Chain C"/>
    <property type="match status" value="1"/>
</dbReference>
<dbReference type="FunFam" id="3.40.50.880:FF:000003">
    <property type="entry name" value="Anthranilate synthase component II"/>
    <property type="match status" value="1"/>
</dbReference>
<dbReference type="EMBL" id="CP002868">
    <property type="protein sequence ID" value="AEJ18343.1"/>
    <property type="molecule type" value="Genomic_DNA"/>
</dbReference>
<dbReference type="MEROPS" id="C26.955"/>
<dbReference type="CDD" id="cd01743">
    <property type="entry name" value="GATase1_Anthranilate_Synthase"/>
    <property type="match status" value="1"/>
</dbReference>
<feature type="domain" description="Glutamine amidotransferase" evidence="11">
    <location>
        <begin position="3"/>
        <end position="186"/>
    </location>
</feature>
<dbReference type="Pfam" id="PF02885">
    <property type="entry name" value="Glycos_trans_3N"/>
    <property type="match status" value="1"/>
</dbReference>
<evidence type="ECO:0000256" key="9">
    <source>
        <dbReference type="ARBA" id="ARBA00061188"/>
    </source>
</evidence>
<feature type="binding site" evidence="10">
    <location>
        <position position="277"/>
    </location>
    <ligand>
        <name>5-phospho-alpha-D-ribose 1-diphosphate</name>
        <dbReference type="ChEBI" id="CHEBI:58017"/>
    </ligand>
</feature>
<dbReference type="PROSITE" id="PS51273">
    <property type="entry name" value="GATASE_TYPE_1"/>
    <property type="match status" value="1"/>
</dbReference>
<evidence type="ECO:0000256" key="1">
    <source>
        <dbReference type="ARBA" id="ARBA00004907"/>
    </source>
</evidence>
<keyword evidence="10" id="KW-0460">Magnesium</keyword>